<gene>
    <name evidence="3" type="ORF">PENVUL_c026G10153</name>
</gene>
<dbReference type="Proteomes" id="UP000191518">
    <property type="component" value="Unassembled WGS sequence"/>
</dbReference>
<organism evidence="3 4">
    <name type="scientific">Penicillium vulpinum</name>
    <dbReference type="NCBI Taxonomy" id="29845"/>
    <lineage>
        <taxon>Eukaryota</taxon>
        <taxon>Fungi</taxon>
        <taxon>Dikarya</taxon>
        <taxon>Ascomycota</taxon>
        <taxon>Pezizomycotina</taxon>
        <taxon>Eurotiomycetes</taxon>
        <taxon>Eurotiomycetidae</taxon>
        <taxon>Eurotiales</taxon>
        <taxon>Aspergillaceae</taxon>
        <taxon>Penicillium</taxon>
    </lineage>
</organism>
<dbReference type="PROSITE" id="PS51253">
    <property type="entry name" value="HTH_CENPB"/>
    <property type="match status" value="1"/>
</dbReference>
<name>A0A1V6RUF3_9EURO</name>
<evidence type="ECO:0000313" key="3">
    <source>
        <dbReference type="EMBL" id="OQE05256.1"/>
    </source>
</evidence>
<keyword evidence="4" id="KW-1185">Reference proteome</keyword>
<accession>A0A1V6RUF3</accession>
<protein>
    <recommendedName>
        <fullName evidence="2">HTH CENPB-type domain-containing protein</fullName>
    </recommendedName>
</protein>
<dbReference type="EMBL" id="MDYP01000026">
    <property type="protein sequence ID" value="OQE05256.1"/>
    <property type="molecule type" value="Genomic_DNA"/>
</dbReference>
<feature type="domain" description="HTH CENPB-type" evidence="2">
    <location>
        <begin position="1"/>
        <end position="48"/>
    </location>
</feature>
<proteinExistence type="predicted"/>
<dbReference type="AlphaFoldDB" id="A0A1V6RUF3"/>
<evidence type="ECO:0000256" key="1">
    <source>
        <dbReference type="ARBA" id="ARBA00023125"/>
    </source>
</evidence>
<comment type="caution">
    <text evidence="3">The sequence shown here is derived from an EMBL/GenBank/DDBJ whole genome shotgun (WGS) entry which is preliminary data.</text>
</comment>
<sequence length="109" mass="12475">MRDLHLPVTPEMLTEWANRALVRAGSNHEVSKIWSYRFEKRLPPYLMLGPVAQRTKDKKRLDAEDVGYPSSYLPTTATSLCAIGTWLAVLPWLSYHRPLPACASFLLKY</sequence>
<reference evidence="4" key="1">
    <citation type="journal article" date="2017" name="Nat. Microbiol.">
        <title>Global analysis of biosynthetic gene clusters reveals vast potential of secondary metabolite production in Penicillium species.</title>
        <authorList>
            <person name="Nielsen J.C."/>
            <person name="Grijseels S."/>
            <person name="Prigent S."/>
            <person name="Ji B."/>
            <person name="Dainat J."/>
            <person name="Nielsen K.F."/>
            <person name="Frisvad J.C."/>
            <person name="Workman M."/>
            <person name="Nielsen J."/>
        </authorList>
    </citation>
    <scope>NUCLEOTIDE SEQUENCE [LARGE SCALE GENOMIC DNA]</scope>
    <source>
        <strain evidence="4">IBT 29486</strain>
    </source>
</reference>
<evidence type="ECO:0000313" key="4">
    <source>
        <dbReference type="Proteomes" id="UP000191518"/>
    </source>
</evidence>
<dbReference type="InterPro" id="IPR006600">
    <property type="entry name" value="HTH_CenpB_DNA-bd_dom"/>
</dbReference>
<dbReference type="GO" id="GO:0003677">
    <property type="term" value="F:DNA binding"/>
    <property type="evidence" value="ECO:0007669"/>
    <property type="project" value="UniProtKB-KW"/>
</dbReference>
<keyword evidence="1" id="KW-0238">DNA-binding</keyword>
<evidence type="ECO:0000259" key="2">
    <source>
        <dbReference type="PROSITE" id="PS51253"/>
    </source>
</evidence>